<dbReference type="EMBL" id="QBKI01000016">
    <property type="protein sequence ID" value="PTX10698.1"/>
    <property type="molecule type" value="Genomic_DNA"/>
</dbReference>
<keyword evidence="2" id="KW-1185">Reference proteome</keyword>
<accession>A0A2T5Y3E4</accession>
<evidence type="ECO:0000313" key="2">
    <source>
        <dbReference type="Proteomes" id="UP000244225"/>
    </source>
</evidence>
<dbReference type="Proteomes" id="UP000244225">
    <property type="component" value="Unassembled WGS sequence"/>
</dbReference>
<reference evidence="1 2" key="1">
    <citation type="submission" date="2018-04" db="EMBL/GenBank/DDBJ databases">
        <title>Genomic Encyclopedia of Archaeal and Bacterial Type Strains, Phase II (KMG-II): from individual species to whole genera.</title>
        <authorList>
            <person name="Goeker M."/>
        </authorList>
    </citation>
    <scope>NUCLEOTIDE SEQUENCE [LARGE SCALE GENOMIC DNA]</scope>
    <source>
        <strain evidence="1 2">DSM 100162</strain>
    </source>
</reference>
<sequence>MALQSIGAAMYAICRNIFTFIRFKKPTHKSDHKYT</sequence>
<protein>
    <submittedName>
        <fullName evidence="1">Uncharacterized protein</fullName>
    </submittedName>
</protein>
<evidence type="ECO:0000313" key="1">
    <source>
        <dbReference type="EMBL" id="PTX10698.1"/>
    </source>
</evidence>
<comment type="caution">
    <text evidence="1">The sequence shown here is derived from an EMBL/GenBank/DDBJ whole genome shotgun (WGS) entry which is preliminary data.</text>
</comment>
<gene>
    <name evidence="1" type="ORF">C8N40_11639</name>
</gene>
<dbReference type="AlphaFoldDB" id="A0A2T5Y3E4"/>
<name>A0A2T5Y3E4_9BACT</name>
<organism evidence="1 2">
    <name type="scientific">Pontibacter mucosus</name>
    <dbReference type="NCBI Taxonomy" id="1649266"/>
    <lineage>
        <taxon>Bacteria</taxon>
        <taxon>Pseudomonadati</taxon>
        <taxon>Bacteroidota</taxon>
        <taxon>Cytophagia</taxon>
        <taxon>Cytophagales</taxon>
        <taxon>Hymenobacteraceae</taxon>
        <taxon>Pontibacter</taxon>
    </lineage>
</organism>
<proteinExistence type="predicted"/>